<dbReference type="EMBL" id="JAYWIO010000006">
    <property type="protein sequence ID" value="KAK7256971.1"/>
    <property type="molecule type" value="Genomic_DNA"/>
</dbReference>
<dbReference type="PANTHER" id="PTHR46740:SF2">
    <property type="entry name" value="PROTEIN DYAD"/>
    <property type="match status" value="1"/>
</dbReference>
<proteinExistence type="predicted"/>
<accession>A0AAN9EGQ6</accession>
<feature type="coiled-coil region" evidence="1">
    <location>
        <begin position="575"/>
        <end position="609"/>
    </location>
</feature>
<dbReference type="AlphaFoldDB" id="A0AAN9EGQ6"/>
<dbReference type="Proteomes" id="UP001372338">
    <property type="component" value="Unassembled WGS sequence"/>
</dbReference>
<evidence type="ECO:0000313" key="4">
    <source>
        <dbReference type="EMBL" id="KAK7256971.1"/>
    </source>
</evidence>
<comment type="caution">
    <text evidence="4">The sequence shown here is derived from an EMBL/GenBank/DDBJ whole genome shotgun (WGS) entry which is preliminary data.</text>
</comment>
<feature type="compositionally biased region" description="Polar residues" evidence="2">
    <location>
        <begin position="367"/>
        <end position="379"/>
    </location>
</feature>
<dbReference type="InterPro" id="IPR059080">
    <property type="entry name" value="WHD_PTC1"/>
</dbReference>
<gene>
    <name evidence="4" type="ORF">RIF29_30614</name>
</gene>
<feature type="compositionally biased region" description="Basic and acidic residues" evidence="2">
    <location>
        <begin position="329"/>
        <end position="344"/>
    </location>
</feature>
<feature type="domain" description="PTC1-like winged helix-turn-helix" evidence="3">
    <location>
        <begin position="407"/>
        <end position="489"/>
    </location>
</feature>
<sequence>MVEEEECACDFVAAGTEDTTAAATTVSFSLYYFHSHKHTRALFLLKYYYVTRSLSPFFLLAYAPRASEAALNQRRIHARIAASLCLSLTIQERKEEEYFLHTHCHTHSLSLSLETTSMMSKRTPCLDKYVMLLPPTSEKICALGASDYFKVGTFHEIDHSKLLPSSPVQLKSVRIAMVSGKVENQVSLRYPSYPSLRTHFSDPSFGKPEGKKIPALDEKYMMPLECAFQALHKIVPAEEFAERRNSWSFWVSPSELEKFQNHEIDENPVFFIDDAAAAATSLVSKQGSCWSQLKFSGMLQWGQKKQVRFLGRHEEQKFESLSQGTRASVDIKEGPNEKRKRVEEKEETEDEKAVPFGVMRMTRQSKRTNQNVSSSSGLQKSKKEKNGPKKQQLVVHRKNKRKISIDRWSVERYKLAEQNMLKVMKEKGAMYGNPILRPDLRTEARRYIGDTGLLDHLLKHMAGKVAPGGAERFRRRHNAEGAMEYWLESADLADLRKEAGVQDPYWTPPPGWKLGDSMTQEHITARELRDIKEDLLKLKLAVGELAAKKGEEAMAIVTTPNSCLSSLNWEDCGSLVSKQEVYAELVKKKAKAEQQLNEISLTLSELEEQLGMLKPTEVEELMISESVTPPLLIKGPPTVEEGNGGEKRKEKKDIEDNKASESVDNTQLQKNFSAEDKAAKIERLRSGFQICKPHGSFVWPDMGVSPQAMVHHDDYYTALPIPSPASSSTTSAPKHILKPQTQNMPLPTLNPFKPLAEKRPVSTATLTHVTGPFSPHISSPLGTPGSKITTTNPGNTSCINLNEAPLTLE</sequence>
<evidence type="ECO:0000313" key="5">
    <source>
        <dbReference type="Proteomes" id="UP001372338"/>
    </source>
</evidence>
<feature type="compositionally biased region" description="Polar residues" evidence="2">
    <location>
        <begin position="788"/>
        <end position="800"/>
    </location>
</feature>
<reference evidence="4 5" key="1">
    <citation type="submission" date="2024-01" db="EMBL/GenBank/DDBJ databases">
        <title>The genomes of 5 underutilized Papilionoideae crops provide insights into root nodulation and disease resistanc.</title>
        <authorList>
            <person name="Yuan L."/>
        </authorList>
    </citation>
    <scope>NUCLEOTIDE SEQUENCE [LARGE SCALE GENOMIC DNA]</scope>
    <source>
        <strain evidence="4">ZHUSHIDOU_FW_LH</strain>
        <tissue evidence="4">Leaf</tissue>
    </source>
</reference>
<evidence type="ECO:0000256" key="2">
    <source>
        <dbReference type="SAM" id="MobiDB-lite"/>
    </source>
</evidence>
<feature type="compositionally biased region" description="Basic and acidic residues" evidence="2">
    <location>
        <begin position="644"/>
        <end position="661"/>
    </location>
</feature>
<protein>
    <recommendedName>
        <fullName evidence="3">PTC1-like winged helix-turn-helix domain-containing protein</fullName>
    </recommendedName>
</protein>
<dbReference type="GO" id="GO:0051177">
    <property type="term" value="P:meiotic sister chromatid cohesion"/>
    <property type="evidence" value="ECO:0007669"/>
    <property type="project" value="InterPro"/>
</dbReference>
<feature type="region of interest" description="Disordered" evidence="2">
    <location>
        <begin position="320"/>
        <end position="399"/>
    </location>
</feature>
<dbReference type="PANTHER" id="PTHR46740">
    <property type="entry name" value="PROTEIN DYAD"/>
    <property type="match status" value="1"/>
</dbReference>
<evidence type="ECO:0000256" key="1">
    <source>
        <dbReference type="SAM" id="Coils"/>
    </source>
</evidence>
<evidence type="ECO:0000259" key="3">
    <source>
        <dbReference type="Pfam" id="PF25874"/>
    </source>
</evidence>
<name>A0AAN9EGQ6_CROPI</name>
<feature type="region of interest" description="Disordered" evidence="2">
    <location>
        <begin position="629"/>
        <end position="665"/>
    </location>
</feature>
<keyword evidence="5" id="KW-1185">Reference proteome</keyword>
<feature type="region of interest" description="Disordered" evidence="2">
    <location>
        <begin position="788"/>
        <end position="809"/>
    </location>
</feature>
<dbReference type="InterPro" id="IPR044221">
    <property type="entry name" value="DYAD/AMEIOTIC1"/>
</dbReference>
<dbReference type="Pfam" id="PF25874">
    <property type="entry name" value="WHD_plant_repro"/>
    <property type="match status" value="1"/>
</dbReference>
<keyword evidence="1" id="KW-0175">Coiled coil</keyword>
<dbReference type="GO" id="GO:0007131">
    <property type="term" value="P:reciprocal meiotic recombination"/>
    <property type="evidence" value="ECO:0007669"/>
    <property type="project" value="InterPro"/>
</dbReference>
<organism evidence="4 5">
    <name type="scientific">Crotalaria pallida</name>
    <name type="common">Smooth rattlebox</name>
    <name type="synonym">Crotalaria striata</name>
    <dbReference type="NCBI Taxonomy" id="3830"/>
    <lineage>
        <taxon>Eukaryota</taxon>
        <taxon>Viridiplantae</taxon>
        <taxon>Streptophyta</taxon>
        <taxon>Embryophyta</taxon>
        <taxon>Tracheophyta</taxon>
        <taxon>Spermatophyta</taxon>
        <taxon>Magnoliopsida</taxon>
        <taxon>eudicotyledons</taxon>
        <taxon>Gunneridae</taxon>
        <taxon>Pentapetalae</taxon>
        <taxon>rosids</taxon>
        <taxon>fabids</taxon>
        <taxon>Fabales</taxon>
        <taxon>Fabaceae</taxon>
        <taxon>Papilionoideae</taxon>
        <taxon>50 kb inversion clade</taxon>
        <taxon>genistoids sensu lato</taxon>
        <taxon>core genistoids</taxon>
        <taxon>Crotalarieae</taxon>
        <taxon>Crotalaria</taxon>
    </lineage>
</organism>